<name>A0A3P1CL20_9BACT</name>
<proteinExistence type="predicted"/>
<keyword evidence="4" id="KW-1133">Transmembrane helix</keyword>
<comment type="caution">
    <text evidence="5">The sequence shown here is derived from an EMBL/GenBank/DDBJ whole genome shotgun (WGS) entry which is preliminary data.</text>
</comment>
<evidence type="ECO:0000256" key="2">
    <source>
        <dbReference type="ARBA" id="ARBA00022963"/>
    </source>
</evidence>
<sequence length="459" mass="50770">MNSLDILILGLLVITTVYAIVHSNRGNGAFTISISLLSVLVVIQLFWKGFYWHYIPAYLQIGLLIIIVYVKMPSHRKLQHISLGVLLVVAMVPWAIFLPVPVLTKPVGKYAVGTQVFRWVDSTRTEQITQDPFDKRNVIVQAWYPARRDVKGTHSLYLDGLTNLPPKVSVLPSFLMDHYDQIDTYAVANATPAKARKKWPVVLFLPGYGAARAFYTSLAVGLASHGYVVFCLDHPYESAITQLANGKLATTIENFEQGAPDRLGFMKNRLDIRVADVQFVLNQLENKNSFTTTFFTSLDLNRIGIAGHSLGGATGAAAMAHDSRIKAAVNIDGTLYGGLPKSTVHRPFLLVESNKGEIGHFARYEAGNQSLFKHFGGGYRYELEDADHYSFTDVPLLLAPPARLLAGYLLSLGQQSTKTHTATVNLLDAFFDHTLSGNPSRIDAVANRYGSIVRKQITY</sequence>
<dbReference type="Pfam" id="PF03403">
    <property type="entry name" value="PAF-AH_p_II"/>
    <property type="match status" value="1"/>
</dbReference>
<keyword evidence="4" id="KW-0812">Transmembrane</keyword>
<gene>
    <name evidence="5" type="ORF">EHT87_17450</name>
</gene>
<dbReference type="Proteomes" id="UP000274271">
    <property type="component" value="Unassembled WGS sequence"/>
</dbReference>
<dbReference type="InterPro" id="IPR029058">
    <property type="entry name" value="AB_hydrolase_fold"/>
</dbReference>
<dbReference type="PANTHER" id="PTHR10272:SF0">
    <property type="entry name" value="PLATELET-ACTIVATING FACTOR ACETYLHYDROLASE"/>
    <property type="match status" value="1"/>
</dbReference>
<organism evidence="5 6">
    <name type="scientific">Larkinella knui</name>
    <dbReference type="NCBI Taxonomy" id="2025310"/>
    <lineage>
        <taxon>Bacteria</taxon>
        <taxon>Pseudomonadati</taxon>
        <taxon>Bacteroidota</taxon>
        <taxon>Cytophagia</taxon>
        <taxon>Cytophagales</taxon>
        <taxon>Spirosomataceae</taxon>
        <taxon>Larkinella</taxon>
    </lineage>
</organism>
<feature type="transmembrane region" description="Helical" evidence="4">
    <location>
        <begin position="6"/>
        <end position="21"/>
    </location>
</feature>
<dbReference type="GO" id="GO:0016042">
    <property type="term" value="P:lipid catabolic process"/>
    <property type="evidence" value="ECO:0007669"/>
    <property type="project" value="UniProtKB-KW"/>
</dbReference>
<evidence type="ECO:0008006" key="7">
    <source>
        <dbReference type="Google" id="ProtNLM"/>
    </source>
</evidence>
<keyword evidence="3" id="KW-0443">Lipid metabolism</keyword>
<dbReference type="AlphaFoldDB" id="A0A3P1CL20"/>
<feature type="transmembrane region" description="Helical" evidence="4">
    <location>
        <begin position="82"/>
        <end position="100"/>
    </location>
</feature>
<dbReference type="SUPFAM" id="SSF53474">
    <property type="entry name" value="alpha/beta-Hydrolases"/>
    <property type="match status" value="1"/>
</dbReference>
<evidence type="ECO:0000313" key="6">
    <source>
        <dbReference type="Proteomes" id="UP000274271"/>
    </source>
</evidence>
<accession>A0A3P1CL20</accession>
<dbReference type="RefSeq" id="WP_124907927.1">
    <property type="nucleotide sequence ID" value="NZ_RQJP01000003.1"/>
</dbReference>
<dbReference type="GO" id="GO:0003847">
    <property type="term" value="F:1-alkyl-2-acetylglycerophosphocholine esterase activity"/>
    <property type="evidence" value="ECO:0007669"/>
    <property type="project" value="TreeGrafter"/>
</dbReference>
<feature type="transmembrane region" description="Helical" evidence="4">
    <location>
        <begin position="53"/>
        <end position="70"/>
    </location>
</feature>
<keyword evidence="1" id="KW-0378">Hydrolase</keyword>
<dbReference type="OrthoDB" id="9814760at2"/>
<evidence type="ECO:0000256" key="4">
    <source>
        <dbReference type="SAM" id="Phobius"/>
    </source>
</evidence>
<dbReference type="Gene3D" id="3.40.50.1820">
    <property type="entry name" value="alpha/beta hydrolase"/>
    <property type="match status" value="1"/>
</dbReference>
<keyword evidence="4" id="KW-0472">Membrane</keyword>
<evidence type="ECO:0000256" key="1">
    <source>
        <dbReference type="ARBA" id="ARBA00022801"/>
    </source>
</evidence>
<evidence type="ECO:0000256" key="3">
    <source>
        <dbReference type="ARBA" id="ARBA00023098"/>
    </source>
</evidence>
<dbReference type="EMBL" id="RQJP01000003">
    <property type="protein sequence ID" value="RRB14031.1"/>
    <property type="molecule type" value="Genomic_DNA"/>
</dbReference>
<reference evidence="5 6" key="1">
    <citation type="submission" date="2018-11" db="EMBL/GenBank/DDBJ databases">
        <authorList>
            <person name="Zhou Z."/>
            <person name="Wang G."/>
        </authorList>
    </citation>
    <scope>NUCLEOTIDE SEQUENCE [LARGE SCALE GENOMIC DNA]</scope>
    <source>
        <strain evidence="5 6">KCTC42998</strain>
    </source>
</reference>
<protein>
    <recommendedName>
        <fullName evidence="7">Carboxylic ester hydrolase</fullName>
    </recommendedName>
</protein>
<evidence type="ECO:0000313" key="5">
    <source>
        <dbReference type="EMBL" id="RRB14031.1"/>
    </source>
</evidence>
<keyword evidence="6" id="KW-1185">Reference proteome</keyword>
<keyword evidence="2" id="KW-0442">Lipid degradation</keyword>
<dbReference type="PANTHER" id="PTHR10272">
    <property type="entry name" value="PLATELET-ACTIVATING FACTOR ACETYLHYDROLASE"/>
    <property type="match status" value="1"/>
</dbReference>
<feature type="transmembrane region" description="Helical" evidence="4">
    <location>
        <begin position="28"/>
        <end position="47"/>
    </location>
</feature>